<keyword evidence="7 15" id="KW-0812">Transmembrane</keyword>
<keyword evidence="14" id="KW-0676">Redox-active center</keyword>
<dbReference type="Gene3D" id="3.20.20.70">
    <property type="entry name" value="Aldolase class I"/>
    <property type="match status" value="1"/>
</dbReference>
<keyword evidence="12 15" id="KW-0472">Membrane</keyword>
<keyword evidence="9" id="KW-0665">Pyrimidine biosynthesis</keyword>
<dbReference type="GO" id="GO:0016020">
    <property type="term" value="C:membrane"/>
    <property type="evidence" value="ECO:0007669"/>
    <property type="project" value="UniProtKB-SubCell"/>
</dbReference>
<evidence type="ECO:0000313" key="18">
    <source>
        <dbReference type="Proteomes" id="UP000230119"/>
    </source>
</evidence>
<accession>A0A2M7BRK2</accession>
<evidence type="ECO:0000256" key="6">
    <source>
        <dbReference type="ARBA" id="ARBA00022643"/>
    </source>
</evidence>
<dbReference type="InterPro" id="IPR044698">
    <property type="entry name" value="VKOR/LTO1"/>
</dbReference>
<feature type="transmembrane region" description="Helical" evidence="15">
    <location>
        <begin position="147"/>
        <end position="167"/>
    </location>
</feature>
<evidence type="ECO:0000256" key="9">
    <source>
        <dbReference type="ARBA" id="ARBA00022975"/>
    </source>
</evidence>
<dbReference type="InterPro" id="IPR005720">
    <property type="entry name" value="Dihydroorotate_DH_cat"/>
</dbReference>
<dbReference type="GO" id="GO:0004152">
    <property type="term" value="F:dihydroorotate dehydrogenase activity"/>
    <property type="evidence" value="ECO:0007669"/>
    <property type="project" value="TreeGrafter"/>
</dbReference>
<dbReference type="CDD" id="cd12916">
    <property type="entry name" value="VKOR_1"/>
    <property type="match status" value="1"/>
</dbReference>
<evidence type="ECO:0000313" key="17">
    <source>
        <dbReference type="EMBL" id="PIV08092.1"/>
    </source>
</evidence>
<feature type="transmembrane region" description="Helical" evidence="15">
    <location>
        <begin position="89"/>
        <end position="109"/>
    </location>
</feature>
<keyword evidence="10 15" id="KW-1133">Transmembrane helix</keyword>
<dbReference type="SUPFAM" id="SSF51395">
    <property type="entry name" value="FMN-linked oxidoreductases"/>
    <property type="match status" value="1"/>
</dbReference>
<keyword evidence="13" id="KW-1015">Disulfide bond</keyword>
<dbReference type="PANTHER" id="PTHR48109">
    <property type="entry name" value="DIHYDROOROTATE DEHYDROGENASE (QUINONE), MITOCHONDRIAL-RELATED"/>
    <property type="match status" value="1"/>
</dbReference>
<evidence type="ECO:0000256" key="11">
    <source>
        <dbReference type="ARBA" id="ARBA00023002"/>
    </source>
</evidence>
<keyword evidence="5" id="KW-0285">Flavoprotein</keyword>
<dbReference type="Gene3D" id="1.20.1440.130">
    <property type="entry name" value="VKOR domain"/>
    <property type="match status" value="1"/>
</dbReference>
<evidence type="ECO:0000256" key="3">
    <source>
        <dbReference type="ARBA" id="ARBA00004725"/>
    </source>
</evidence>
<evidence type="ECO:0000256" key="5">
    <source>
        <dbReference type="ARBA" id="ARBA00022630"/>
    </source>
</evidence>
<evidence type="ECO:0000256" key="14">
    <source>
        <dbReference type="ARBA" id="ARBA00023284"/>
    </source>
</evidence>
<evidence type="ECO:0000256" key="2">
    <source>
        <dbReference type="ARBA" id="ARBA00004141"/>
    </source>
</evidence>
<comment type="pathway">
    <text evidence="3">Pyrimidine metabolism; UMP biosynthesis via de novo pathway.</text>
</comment>
<protein>
    <recommendedName>
        <fullName evidence="16">Vitamin K epoxide reductase domain-containing protein</fullName>
    </recommendedName>
</protein>
<comment type="cofactor">
    <cofactor evidence="1">
        <name>FMN</name>
        <dbReference type="ChEBI" id="CHEBI:58210"/>
    </cofactor>
</comment>
<evidence type="ECO:0000256" key="7">
    <source>
        <dbReference type="ARBA" id="ARBA00022692"/>
    </source>
</evidence>
<comment type="caution">
    <text evidence="17">The sequence shown here is derived from an EMBL/GenBank/DDBJ whole genome shotgun (WGS) entry which is preliminary data.</text>
</comment>
<feature type="non-terminal residue" evidence="17">
    <location>
        <position position="442"/>
    </location>
</feature>
<dbReference type="InterPro" id="IPR012932">
    <property type="entry name" value="VKOR"/>
</dbReference>
<evidence type="ECO:0000256" key="8">
    <source>
        <dbReference type="ARBA" id="ARBA00022719"/>
    </source>
</evidence>
<evidence type="ECO:0000256" key="4">
    <source>
        <dbReference type="ARBA" id="ARBA00006214"/>
    </source>
</evidence>
<dbReference type="GO" id="GO:0048038">
    <property type="term" value="F:quinone binding"/>
    <property type="evidence" value="ECO:0007669"/>
    <property type="project" value="UniProtKB-KW"/>
</dbReference>
<feature type="transmembrane region" description="Helical" evidence="15">
    <location>
        <begin position="55"/>
        <end position="82"/>
    </location>
</feature>
<dbReference type="EMBL" id="PEVA01000187">
    <property type="protein sequence ID" value="PIV08092.1"/>
    <property type="molecule type" value="Genomic_DNA"/>
</dbReference>
<feature type="transmembrane region" description="Helical" evidence="15">
    <location>
        <begin position="115"/>
        <end position="135"/>
    </location>
</feature>
<comment type="subcellular location">
    <subcellularLocation>
        <location evidence="2">Membrane</location>
        <topology evidence="2">Multi-pass membrane protein</topology>
    </subcellularLocation>
</comment>
<dbReference type="GO" id="GO:0006207">
    <property type="term" value="P:'de novo' pyrimidine nucleobase biosynthetic process"/>
    <property type="evidence" value="ECO:0007669"/>
    <property type="project" value="TreeGrafter"/>
</dbReference>
<dbReference type="Pfam" id="PF01180">
    <property type="entry name" value="DHO_dh"/>
    <property type="match status" value="1"/>
</dbReference>
<organism evidence="17 18">
    <name type="scientific">Candidatus Roizmanbacteria bacterium CG03_land_8_20_14_0_80_39_12</name>
    <dbReference type="NCBI Taxonomy" id="1974847"/>
    <lineage>
        <taxon>Bacteria</taxon>
        <taxon>Candidatus Roizmaniibacteriota</taxon>
    </lineage>
</organism>
<dbReference type="InterPro" id="IPR038354">
    <property type="entry name" value="VKOR_sf"/>
</dbReference>
<dbReference type="Pfam" id="PF07884">
    <property type="entry name" value="VKOR"/>
    <property type="match status" value="1"/>
</dbReference>
<evidence type="ECO:0000256" key="10">
    <source>
        <dbReference type="ARBA" id="ARBA00022989"/>
    </source>
</evidence>
<dbReference type="AlphaFoldDB" id="A0A2M7BRK2"/>
<gene>
    <name evidence="17" type="ORF">COS52_04505</name>
</gene>
<dbReference type="Proteomes" id="UP000230119">
    <property type="component" value="Unassembled WGS sequence"/>
</dbReference>
<evidence type="ECO:0000256" key="15">
    <source>
        <dbReference type="SAM" id="Phobius"/>
    </source>
</evidence>
<dbReference type="GO" id="GO:0009220">
    <property type="term" value="P:pyrimidine ribonucleotide biosynthetic process"/>
    <property type="evidence" value="ECO:0007669"/>
    <property type="project" value="TreeGrafter"/>
</dbReference>
<feature type="domain" description="Vitamin K epoxide reductase" evidence="16">
    <location>
        <begin position="2"/>
        <end position="140"/>
    </location>
</feature>
<dbReference type="InterPro" id="IPR050074">
    <property type="entry name" value="DHO_dehydrogenase"/>
</dbReference>
<dbReference type="SMART" id="SM00756">
    <property type="entry name" value="VKc"/>
    <property type="match status" value="1"/>
</dbReference>
<evidence type="ECO:0000256" key="1">
    <source>
        <dbReference type="ARBA" id="ARBA00001917"/>
    </source>
</evidence>
<dbReference type="GO" id="GO:0005737">
    <property type="term" value="C:cytoplasm"/>
    <property type="evidence" value="ECO:0007669"/>
    <property type="project" value="InterPro"/>
</dbReference>
<keyword evidence="6" id="KW-0288">FMN</keyword>
<evidence type="ECO:0000259" key="16">
    <source>
        <dbReference type="SMART" id="SM00756"/>
    </source>
</evidence>
<evidence type="ECO:0000256" key="13">
    <source>
        <dbReference type="ARBA" id="ARBA00023157"/>
    </source>
</evidence>
<dbReference type="InterPro" id="IPR013785">
    <property type="entry name" value="Aldolase_TIM"/>
</dbReference>
<sequence>MKRKLFFILLLLGVVGVMDSSYLAYEHYTNLILPCTINHLVPFLSDCGLVLRSKYAILFGIPLAVLGLIHYTVLTLVIGLALTSRKKIWLSWLFLQVLIGAVFSMYFMYLQIVVIKNICIYCTLSALNSFALFMLSNFWLVNERKAVAVYFMSIVYRYVIKRIFFLINPELIHKCMLAYGEFLGKFPWKKRIVGFFLYYGNPHLRQKILDIEFPNPVGLAAGFDYNAQLTQVLSSIGFGFQTVGTITNMPYGGNPKPMLGRLPKSKALMVNKGFKNFGVKYIVEKLQPLSYLIPLGISVGRTNSPDLKNQGQSVEDIVKAFEKLEKSNIQNAYYELNISCPNLIHGKDISFYPSKNLLELLGALKKLNIKKPVFVKMPIEKSNKETLKILQVMGNFTFIRGVVIGNLQKDRTDPSLDREEIKKWKMGGFSGKPCEQRSNELV</sequence>
<reference evidence="18" key="1">
    <citation type="submission" date="2017-09" db="EMBL/GenBank/DDBJ databases">
        <title>Depth-based differentiation of microbial function through sediment-hosted aquifers and enrichment of novel symbionts in the deep terrestrial subsurface.</title>
        <authorList>
            <person name="Probst A.J."/>
            <person name="Ladd B."/>
            <person name="Jarett J.K."/>
            <person name="Geller-Mcgrath D.E."/>
            <person name="Sieber C.M.K."/>
            <person name="Emerson J.B."/>
            <person name="Anantharaman K."/>
            <person name="Thomas B.C."/>
            <person name="Malmstrom R."/>
            <person name="Stieglmeier M."/>
            <person name="Klingl A."/>
            <person name="Woyke T."/>
            <person name="Ryan C.M."/>
            <person name="Banfield J.F."/>
        </authorList>
    </citation>
    <scope>NUCLEOTIDE SEQUENCE [LARGE SCALE GENOMIC DNA]</scope>
</reference>
<proteinExistence type="inferred from homology"/>
<name>A0A2M7BRK2_9BACT</name>
<comment type="similarity">
    <text evidence="4">Belongs to the VKOR family.</text>
</comment>
<keyword evidence="8" id="KW-0874">Quinone</keyword>
<dbReference type="PANTHER" id="PTHR48109:SF4">
    <property type="entry name" value="DIHYDROOROTATE DEHYDROGENASE (QUINONE), MITOCHONDRIAL"/>
    <property type="match status" value="1"/>
</dbReference>
<keyword evidence="11" id="KW-0560">Oxidoreductase</keyword>
<evidence type="ECO:0000256" key="12">
    <source>
        <dbReference type="ARBA" id="ARBA00023136"/>
    </source>
</evidence>